<reference evidence="3" key="1">
    <citation type="submission" date="2021-01" db="EMBL/GenBank/DDBJ databases">
        <title>Whole genome shotgun sequence of Cellulomonas chitinilytica NBRC 110799.</title>
        <authorList>
            <person name="Komaki H."/>
            <person name="Tamura T."/>
        </authorList>
    </citation>
    <scope>NUCLEOTIDE SEQUENCE</scope>
    <source>
        <strain evidence="3">NBRC 110799</strain>
    </source>
</reference>
<evidence type="ECO:0000259" key="2">
    <source>
        <dbReference type="Pfam" id="PF13229"/>
    </source>
</evidence>
<dbReference type="SMART" id="SM00710">
    <property type="entry name" value="PbH1"/>
    <property type="match status" value="4"/>
</dbReference>
<dbReference type="InterPro" id="IPR006626">
    <property type="entry name" value="PbH1"/>
</dbReference>
<dbReference type="InterPro" id="IPR039448">
    <property type="entry name" value="Beta_helix"/>
</dbReference>
<dbReference type="RefSeq" id="WP_203747139.1">
    <property type="nucleotide sequence ID" value="NZ_BONK01000001.1"/>
</dbReference>
<dbReference type="InterPro" id="IPR011050">
    <property type="entry name" value="Pectin_lyase_fold/virulence"/>
</dbReference>
<proteinExistence type="predicted"/>
<evidence type="ECO:0000256" key="1">
    <source>
        <dbReference type="SAM" id="SignalP"/>
    </source>
</evidence>
<name>A0A919NYF7_9CELL</name>
<feature type="domain" description="Right handed beta helix" evidence="2">
    <location>
        <begin position="201"/>
        <end position="338"/>
    </location>
</feature>
<comment type="caution">
    <text evidence="3">The sequence shown here is derived from an EMBL/GenBank/DDBJ whole genome shotgun (WGS) entry which is preliminary data.</text>
</comment>
<protein>
    <recommendedName>
        <fullName evidence="2">Right handed beta helix domain-containing protein</fullName>
    </recommendedName>
</protein>
<gene>
    <name evidence="3" type="ORF">Cch01nite_00540</name>
</gene>
<dbReference type="Proteomes" id="UP000632740">
    <property type="component" value="Unassembled WGS sequence"/>
</dbReference>
<keyword evidence="1" id="KW-0732">Signal</keyword>
<dbReference type="InterPro" id="IPR012334">
    <property type="entry name" value="Pectin_lyas_fold"/>
</dbReference>
<keyword evidence="4" id="KW-1185">Reference proteome</keyword>
<dbReference type="AlphaFoldDB" id="A0A919NYF7"/>
<feature type="chain" id="PRO_5037333971" description="Right handed beta helix domain-containing protein" evidence="1">
    <location>
        <begin position="26"/>
        <end position="366"/>
    </location>
</feature>
<dbReference type="SUPFAM" id="SSF51126">
    <property type="entry name" value="Pectin lyase-like"/>
    <property type="match status" value="1"/>
</dbReference>
<accession>A0A919NYF7</accession>
<organism evidence="3 4">
    <name type="scientific">Cellulomonas chitinilytica</name>
    <dbReference type="NCBI Taxonomy" id="398759"/>
    <lineage>
        <taxon>Bacteria</taxon>
        <taxon>Bacillati</taxon>
        <taxon>Actinomycetota</taxon>
        <taxon>Actinomycetes</taxon>
        <taxon>Micrococcales</taxon>
        <taxon>Cellulomonadaceae</taxon>
        <taxon>Cellulomonas</taxon>
    </lineage>
</organism>
<dbReference type="Pfam" id="PF13229">
    <property type="entry name" value="Beta_helix"/>
    <property type="match status" value="1"/>
</dbReference>
<evidence type="ECO:0000313" key="4">
    <source>
        <dbReference type="Proteomes" id="UP000632740"/>
    </source>
</evidence>
<dbReference type="EMBL" id="BONK01000001">
    <property type="protein sequence ID" value="GIG19330.1"/>
    <property type="molecule type" value="Genomic_DNA"/>
</dbReference>
<evidence type="ECO:0000313" key="3">
    <source>
        <dbReference type="EMBL" id="GIG19330.1"/>
    </source>
</evidence>
<dbReference type="Gene3D" id="2.160.20.10">
    <property type="entry name" value="Single-stranded right-handed beta-helix, Pectin lyase-like"/>
    <property type="match status" value="2"/>
</dbReference>
<sequence length="366" mass="36569">MRAPAVLSCLALASGATLLATPAAADPPLTCGSTVTVSRSLGSDLTCPGPGPALMLTAGVKLDLAGHTLRGPGKGVSVGIGVPVHGNVAIGHGTITGWSAGVQTVGSDDAGSAGVVVVHDVTFDGNTTGLDASGDLGAGRFGKLHKVHASTFTHNARGILAGWFTTVDVTSSSFADNGTSVAVDSSTVTVADSRIERSTRGFELWEATATIRRSTLLENDQAVLLHAMSAVTMADSTVKGSDVAVSGSGYTSVTLTGSTFASNTTAVAFDEGGGSLTGNTFRANGTGFVSTAPGTEATVLRDNVFRLNGDGIRIEAGDAMTSLGGNTSNDNTGWGIYAPGVVDLGGNTARRNGRTPQCVGVVCPVS</sequence>
<feature type="signal peptide" evidence="1">
    <location>
        <begin position="1"/>
        <end position="25"/>
    </location>
</feature>